<accession>A0A9J9Q6N1</accession>
<evidence type="ECO:0000313" key="9">
    <source>
        <dbReference type="EMBL" id="ACM32702.1"/>
    </source>
</evidence>
<keyword evidence="1 7" id="KW-0444">Lipid biosynthesis</keyword>
<dbReference type="InterPro" id="IPR010137">
    <property type="entry name" value="Lipid_A_LpxA"/>
</dbReference>
<dbReference type="PANTHER" id="PTHR43480:SF1">
    <property type="entry name" value="ACYL-[ACYL-CARRIER-PROTEIN]--UDP-N-ACETYLGLUCOSAMINE O-ACYLTRANSFERASE, MITOCHONDRIAL-RELATED"/>
    <property type="match status" value="1"/>
</dbReference>
<dbReference type="GO" id="GO:0005737">
    <property type="term" value="C:cytoplasm"/>
    <property type="evidence" value="ECO:0007669"/>
    <property type="project" value="UniProtKB-SubCell"/>
</dbReference>
<protein>
    <recommendedName>
        <fullName evidence="7">Acyl-[acyl-carrier-protein]--UDP-N-acetylglucosamine O-acyltransferase</fullName>
        <shortName evidence="7">UDP-N-acetylglucosamine acyltransferase</shortName>
        <ecNumber evidence="7">2.3.1.129</ecNumber>
    </recommendedName>
</protein>
<dbReference type="KEGG" id="dia:Dtpsy_1235"/>
<dbReference type="RefSeq" id="WP_015912871.1">
    <property type="nucleotide sequence ID" value="NC_011992.1"/>
</dbReference>
<keyword evidence="4 7" id="KW-0677">Repeat</keyword>
<dbReference type="GO" id="GO:0009245">
    <property type="term" value="P:lipid A biosynthetic process"/>
    <property type="evidence" value="ECO:0007669"/>
    <property type="project" value="UniProtKB-UniRule"/>
</dbReference>
<dbReference type="Pfam" id="PF13720">
    <property type="entry name" value="Acetyltransf_11"/>
    <property type="match status" value="1"/>
</dbReference>
<dbReference type="NCBIfam" id="NF003657">
    <property type="entry name" value="PRK05289.1"/>
    <property type="match status" value="1"/>
</dbReference>
<dbReference type="InterPro" id="IPR011004">
    <property type="entry name" value="Trimer_LpxA-like_sf"/>
</dbReference>
<dbReference type="AlphaFoldDB" id="A0A9J9Q6N1"/>
<evidence type="ECO:0000256" key="6">
    <source>
        <dbReference type="ARBA" id="ARBA00023315"/>
    </source>
</evidence>
<keyword evidence="7" id="KW-0963">Cytoplasm</keyword>
<evidence type="ECO:0000256" key="3">
    <source>
        <dbReference type="ARBA" id="ARBA00022679"/>
    </source>
</evidence>
<dbReference type="InterPro" id="IPR001451">
    <property type="entry name" value="Hexapep"/>
</dbReference>
<keyword evidence="2 7" id="KW-0441">Lipid A biosynthesis</keyword>
<reference evidence="9 10" key="1">
    <citation type="journal article" date="2010" name="J. Bacteriol.">
        <title>Completed genome sequence of the anaerobic iron-oxidizing bacterium Acidovorax ebreus strain TPSY.</title>
        <authorList>
            <person name="Byrne-Bailey K.G."/>
            <person name="Weber K.A."/>
            <person name="Chair A.H."/>
            <person name="Bose S."/>
            <person name="Knox T."/>
            <person name="Spanbauer T.L."/>
            <person name="Chertkov O."/>
            <person name="Coates J.D."/>
        </authorList>
    </citation>
    <scope>NUCLEOTIDE SEQUENCE [LARGE SCALE GENOMIC DNA]</scope>
    <source>
        <strain evidence="9 10">TPSY</strain>
    </source>
</reference>
<comment type="similarity">
    <text evidence="7">Belongs to the transferase hexapeptide repeat family. LpxA subfamily.</text>
</comment>
<dbReference type="CDD" id="cd03351">
    <property type="entry name" value="LbH_UDP-GlcNAc_AT"/>
    <property type="match status" value="1"/>
</dbReference>
<dbReference type="Pfam" id="PF00132">
    <property type="entry name" value="Hexapep"/>
    <property type="match status" value="2"/>
</dbReference>
<name>A0A9J9Q6N1_ACIET</name>
<gene>
    <name evidence="7" type="primary">lpxA</name>
    <name evidence="9" type="ordered locus">Dtpsy_1235</name>
</gene>
<dbReference type="InterPro" id="IPR037157">
    <property type="entry name" value="Acetyltransf_C_sf"/>
</dbReference>
<evidence type="ECO:0000259" key="8">
    <source>
        <dbReference type="Pfam" id="PF13720"/>
    </source>
</evidence>
<dbReference type="Gene3D" id="1.20.1180.10">
    <property type="entry name" value="Udp N-acetylglucosamine O-acyltransferase, C-terminal domain"/>
    <property type="match status" value="1"/>
</dbReference>
<evidence type="ECO:0000256" key="5">
    <source>
        <dbReference type="ARBA" id="ARBA00023098"/>
    </source>
</evidence>
<evidence type="ECO:0000256" key="1">
    <source>
        <dbReference type="ARBA" id="ARBA00022516"/>
    </source>
</evidence>
<keyword evidence="10" id="KW-1185">Reference proteome</keyword>
<comment type="subunit">
    <text evidence="7">Homotrimer.</text>
</comment>
<keyword evidence="5 7" id="KW-0443">Lipid metabolism</keyword>
<keyword evidence="3 7" id="KW-0808">Transferase</keyword>
<dbReference type="GO" id="GO:0008780">
    <property type="term" value="F:acyl-[acyl-carrier-protein]-UDP-N-acetylglucosamine O-acyltransferase activity"/>
    <property type="evidence" value="ECO:0007669"/>
    <property type="project" value="UniProtKB-UniRule"/>
</dbReference>
<keyword evidence="6 7" id="KW-0012">Acyltransferase</keyword>
<organism evidence="9 10">
    <name type="scientific">Acidovorax ebreus (strain TPSY)</name>
    <name type="common">Diaphorobacter sp. (strain TPSY)</name>
    <dbReference type="NCBI Taxonomy" id="535289"/>
    <lineage>
        <taxon>Bacteria</taxon>
        <taxon>Pseudomonadati</taxon>
        <taxon>Pseudomonadota</taxon>
        <taxon>Betaproteobacteria</taxon>
        <taxon>Burkholderiales</taxon>
        <taxon>Comamonadaceae</taxon>
        <taxon>Diaphorobacter</taxon>
    </lineage>
</organism>
<dbReference type="GO" id="GO:0016020">
    <property type="term" value="C:membrane"/>
    <property type="evidence" value="ECO:0007669"/>
    <property type="project" value="GOC"/>
</dbReference>
<sequence>MAPNIHSTALVDAAAQLDPTVTVGPYAVIGPHVQIGAHTSIGAHCVIEGHTRIGEDNRIFQFSSLGAAPQDKKYAGEPTRLEIGHRNTIREFCTFNVGTVQDRGVTSIGDDNWIMAYVHIAHDCVVGNQTILANNATLAGHVQVGDQAIIGGLTGVHQFSRIGAHVMAGFASRISQDVPPFMMVDGNPLAVRGLNLEGLRRRGFSAQRMAGIKQAYRLLYRQGLTLEAALSAMADVPHSHPEAEGDIALLRDFVIASQRGIAR</sequence>
<dbReference type="InterPro" id="IPR029098">
    <property type="entry name" value="Acetyltransf_C"/>
</dbReference>
<dbReference type="EMBL" id="CP001392">
    <property type="protein sequence ID" value="ACM32702.1"/>
    <property type="molecule type" value="Genomic_DNA"/>
</dbReference>
<feature type="domain" description="UDP N-acetylglucosamine O-acyltransferase C-terminal" evidence="8">
    <location>
        <begin position="177"/>
        <end position="261"/>
    </location>
</feature>
<comment type="catalytic activity">
    <reaction evidence="7">
        <text>a (3R)-hydroxyacyl-[ACP] + UDP-N-acetyl-alpha-D-glucosamine = a UDP-3-O-[(3R)-3-hydroxyacyl]-N-acetyl-alpha-D-glucosamine + holo-[ACP]</text>
        <dbReference type="Rhea" id="RHEA:67812"/>
        <dbReference type="Rhea" id="RHEA-COMP:9685"/>
        <dbReference type="Rhea" id="RHEA-COMP:9945"/>
        <dbReference type="ChEBI" id="CHEBI:57705"/>
        <dbReference type="ChEBI" id="CHEBI:64479"/>
        <dbReference type="ChEBI" id="CHEBI:78827"/>
        <dbReference type="ChEBI" id="CHEBI:173225"/>
        <dbReference type="EC" id="2.3.1.129"/>
    </reaction>
</comment>
<dbReference type="PANTHER" id="PTHR43480">
    <property type="entry name" value="ACYL-[ACYL-CARRIER-PROTEIN]--UDP-N-ACETYLGLUCOSAMINE O-ACYLTRANSFERASE"/>
    <property type="match status" value="1"/>
</dbReference>
<dbReference type="PIRSF" id="PIRSF000456">
    <property type="entry name" value="UDP-GlcNAc_acltr"/>
    <property type="match status" value="1"/>
</dbReference>
<evidence type="ECO:0000256" key="7">
    <source>
        <dbReference type="HAMAP-Rule" id="MF_00387"/>
    </source>
</evidence>
<evidence type="ECO:0000256" key="2">
    <source>
        <dbReference type="ARBA" id="ARBA00022556"/>
    </source>
</evidence>
<evidence type="ECO:0000313" key="10">
    <source>
        <dbReference type="Proteomes" id="UP000000450"/>
    </source>
</evidence>
<dbReference type="Gene3D" id="2.160.10.10">
    <property type="entry name" value="Hexapeptide repeat proteins"/>
    <property type="match status" value="1"/>
</dbReference>
<dbReference type="HAMAP" id="MF_00387">
    <property type="entry name" value="LpxA"/>
    <property type="match status" value="1"/>
</dbReference>
<proteinExistence type="inferred from homology"/>
<evidence type="ECO:0000256" key="4">
    <source>
        <dbReference type="ARBA" id="ARBA00022737"/>
    </source>
</evidence>
<dbReference type="Proteomes" id="UP000000450">
    <property type="component" value="Chromosome"/>
</dbReference>
<comment type="subcellular location">
    <subcellularLocation>
        <location evidence="7">Cytoplasm</location>
    </subcellularLocation>
</comment>
<comment type="pathway">
    <text evidence="7">Glycolipid biosynthesis; lipid IV(A) biosynthesis; lipid IV(A) from (3R)-3-hydroxytetradecanoyl-[acyl-carrier-protein] and UDP-N-acetyl-alpha-D-glucosamine: step 1/6.</text>
</comment>
<dbReference type="EC" id="2.3.1.129" evidence="7"/>
<dbReference type="SUPFAM" id="SSF51161">
    <property type="entry name" value="Trimeric LpxA-like enzymes"/>
    <property type="match status" value="1"/>
</dbReference>
<dbReference type="NCBIfam" id="TIGR01852">
    <property type="entry name" value="lipid_A_lpxA"/>
    <property type="match status" value="1"/>
</dbReference>
<comment type="function">
    <text evidence="7">Involved in the biosynthesis of lipid A, a phosphorylated glycolipid that anchors the lipopolysaccharide to the outer membrane of the cell.</text>
</comment>